<evidence type="ECO:0000259" key="11">
    <source>
        <dbReference type="Pfam" id="PF12323"/>
    </source>
</evidence>
<dbReference type="GO" id="GO:0003677">
    <property type="term" value="F:DNA binding"/>
    <property type="evidence" value="ECO:0007669"/>
    <property type="project" value="UniProtKB-KW"/>
</dbReference>
<dbReference type="PANTHER" id="PTHR30405:SF11">
    <property type="entry name" value="RNA-GUIDED DNA ENDONUCLEASE RV2885C-RELATED"/>
    <property type="match status" value="1"/>
</dbReference>
<comment type="similarity">
    <text evidence="2">In the N-terminal section; belongs to the transposase 2 family.</text>
</comment>
<keyword evidence="13" id="KW-1185">Reference proteome</keyword>
<dbReference type="OrthoDB" id="1551477at2"/>
<evidence type="ECO:0000256" key="1">
    <source>
        <dbReference type="ARBA" id="ARBA00008761"/>
    </source>
</evidence>
<dbReference type="PANTHER" id="PTHR30405">
    <property type="entry name" value="TRANSPOSASE"/>
    <property type="match status" value="1"/>
</dbReference>
<dbReference type="InterPro" id="IPR021027">
    <property type="entry name" value="Transposase_put_HTH"/>
</dbReference>
<proteinExistence type="inferred from homology"/>
<gene>
    <name evidence="12" type="ORF">CLMAG_25380</name>
</gene>
<name>A0A162TJH0_9CLOT</name>
<dbReference type="PATRIC" id="fig|1121326.3.peg.2540"/>
<dbReference type="Pfam" id="PF12323">
    <property type="entry name" value="HTH_OrfB_IS605"/>
    <property type="match status" value="1"/>
</dbReference>
<evidence type="ECO:0000313" key="12">
    <source>
        <dbReference type="EMBL" id="KZL92724.1"/>
    </source>
</evidence>
<evidence type="ECO:0000259" key="9">
    <source>
        <dbReference type="Pfam" id="PF01385"/>
    </source>
</evidence>
<dbReference type="GO" id="GO:0006310">
    <property type="term" value="P:DNA recombination"/>
    <property type="evidence" value="ECO:0007669"/>
    <property type="project" value="UniProtKB-KW"/>
</dbReference>
<comment type="caution">
    <text evidence="12">The sequence shown here is derived from an EMBL/GenBank/DDBJ whole genome shotgun (WGS) entry which is preliminary data.</text>
</comment>
<evidence type="ECO:0000256" key="2">
    <source>
        <dbReference type="ARBA" id="ARBA00011044"/>
    </source>
</evidence>
<dbReference type="Pfam" id="PF07282">
    <property type="entry name" value="Cas12f1-like_TNB"/>
    <property type="match status" value="1"/>
</dbReference>
<comment type="similarity">
    <text evidence="1">In the C-terminal section; belongs to the transposase 35 family.</text>
</comment>
<dbReference type="GO" id="GO:0032196">
    <property type="term" value="P:transposition"/>
    <property type="evidence" value="ECO:0007669"/>
    <property type="project" value="UniProtKB-KW"/>
</dbReference>
<feature type="domain" description="Transposase putative helix-turn-helix" evidence="11">
    <location>
        <begin position="1"/>
        <end position="46"/>
    </location>
</feature>
<dbReference type="NCBIfam" id="TIGR01766">
    <property type="entry name" value="IS200/IS605 family accessory protein TnpB-like domain"/>
    <property type="match status" value="1"/>
</dbReference>
<evidence type="ECO:0000256" key="3">
    <source>
        <dbReference type="ARBA" id="ARBA00022578"/>
    </source>
</evidence>
<keyword evidence="7" id="KW-0233">DNA recombination</keyword>
<dbReference type="InterPro" id="IPR010095">
    <property type="entry name" value="Cas12f1-like_TNB"/>
</dbReference>
<keyword evidence="5" id="KW-0862">Zinc</keyword>
<evidence type="ECO:0000259" key="10">
    <source>
        <dbReference type="Pfam" id="PF07282"/>
    </source>
</evidence>
<dbReference type="EMBL" id="LWAE01000002">
    <property type="protein sequence ID" value="KZL92724.1"/>
    <property type="molecule type" value="Genomic_DNA"/>
</dbReference>
<evidence type="ECO:0000313" key="13">
    <source>
        <dbReference type="Proteomes" id="UP000076603"/>
    </source>
</evidence>
<reference evidence="12 13" key="1">
    <citation type="submission" date="2016-04" db="EMBL/GenBank/DDBJ databases">
        <title>Genome sequence of Clostridium magnum DSM 2767.</title>
        <authorList>
            <person name="Poehlein A."/>
            <person name="Uhlig R."/>
            <person name="Fischer R."/>
            <person name="Bahl H."/>
            <person name="Daniel R."/>
        </authorList>
    </citation>
    <scope>NUCLEOTIDE SEQUENCE [LARGE SCALE GENOMIC DNA]</scope>
    <source>
        <strain evidence="12 13">DSM 2767</strain>
    </source>
</reference>
<protein>
    <submittedName>
        <fullName evidence="12">Putative transposase</fullName>
    </submittedName>
</protein>
<keyword evidence="4" id="KW-0479">Metal-binding</keyword>
<dbReference type="Proteomes" id="UP000076603">
    <property type="component" value="Unassembled WGS sequence"/>
</dbReference>
<dbReference type="AlphaFoldDB" id="A0A162TJH0"/>
<evidence type="ECO:0000256" key="8">
    <source>
        <dbReference type="SAM" id="Coils"/>
    </source>
</evidence>
<dbReference type="InterPro" id="IPR001959">
    <property type="entry name" value="Transposase"/>
</dbReference>
<evidence type="ECO:0000256" key="5">
    <source>
        <dbReference type="ARBA" id="ARBA00022833"/>
    </source>
</evidence>
<sequence>MIKALKIRLYPTDEQITLMNKHIGCMRFIYNWALDKQIKNYESTKKKLSVSELGKELTLLKNTEGYEWLYEVSNATLKESIRDLDKAYKNFFNGSGFPRFKSKKKSDPKFYSRYEKIYFKNGFVNLEKIGKVSYKSDYDIDLTTITKFSNPRVSFNGRVWVLSVGIETQVEREQLNDTSIGVDLGIKDLAITNIDELDTTNINKTSKVKKLKKKLKRLQTQCSRKYEMNKKGGSYRKTANIGKLEKKIKKLHSKLKNIRLNHIHQATSKIVKAKPFRVVMETLKVSNMMKNKHLSKAIQEQGFYTFIDQMKYKCENYGIEFIQVPTFYPSSKTCSHCGSIKKDLKLSDRVYKCECGFSADRDKNASCNLANYGLEISA</sequence>
<dbReference type="NCBIfam" id="NF040570">
    <property type="entry name" value="guided_TnpB"/>
    <property type="match status" value="1"/>
</dbReference>
<accession>A0A162TJH0</accession>
<keyword evidence="8" id="KW-0175">Coiled coil</keyword>
<dbReference type="GO" id="GO:0046872">
    <property type="term" value="F:metal ion binding"/>
    <property type="evidence" value="ECO:0007669"/>
    <property type="project" value="UniProtKB-KW"/>
</dbReference>
<dbReference type="InterPro" id="IPR051399">
    <property type="entry name" value="RNA-guided_DNA_endo/Transpos"/>
</dbReference>
<keyword evidence="3" id="KW-0815">Transposition</keyword>
<feature type="domain" description="Cas12f1-like TNB" evidence="10">
    <location>
        <begin position="303"/>
        <end position="369"/>
    </location>
</feature>
<dbReference type="STRING" id="1121326.CLMAG_25380"/>
<dbReference type="RefSeq" id="WP_066622399.1">
    <property type="nucleotide sequence ID" value="NZ_FQXL01000021.1"/>
</dbReference>
<feature type="coiled-coil region" evidence="8">
    <location>
        <begin position="201"/>
        <end position="261"/>
    </location>
</feature>
<evidence type="ECO:0000256" key="4">
    <source>
        <dbReference type="ARBA" id="ARBA00022723"/>
    </source>
</evidence>
<organism evidence="12 13">
    <name type="scientific">Clostridium magnum DSM 2767</name>
    <dbReference type="NCBI Taxonomy" id="1121326"/>
    <lineage>
        <taxon>Bacteria</taxon>
        <taxon>Bacillati</taxon>
        <taxon>Bacillota</taxon>
        <taxon>Clostridia</taxon>
        <taxon>Eubacteriales</taxon>
        <taxon>Clostridiaceae</taxon>
        <taxon>Clostridium</taxon>
    </lineage>
</organism>
<keyword evidence="6" id="KW-0238">DNA-binding</keyword>
<evidence type="ECO:0000256" key="7">
    <source>
        <dbReference type="ARBA" id="ARBA00023172"/>
    </source>
</evidence>
<feature type="domain" description="Probable transposase IS891/IS1136/IS1341" evidence="9">
    <location>
        <begin position="167"/>
        <end position="291"/>
    </location>
</feature>
<dbReference type="Pfam" id="PF01385">
    <property type="entry name" value="OrfB_IS605"/>
    <property type="match status" value="1"/>
</dbReference>
<evidence type="ECO:0000256" key="6">
    <source>
        <dbReference type="ARBA" id="ARBA00023125"/>
    </source>
</evidence>